<evidence type="ECO:0000313" key="16">
    <source>
        <dbReference type="Proteomes" id="UP000565724"/>
    </source>
</evidence>
<evidence type="ECO:0000256" key="1">
    <source>
        <dbReference type="ARBA" id="ARBA00004316"/>
    </source>
</evidence>
<dbReference type="CDD" id="cd16012">
    <property type="entry name" value="ALP"/>
    <property type="match status" value="1"/>
</dbReference>
<dbReference type="SUPFAM" id="SSF49265">
    <property type="entry name" value="Fibronectin type III"/>
    <property type="match status" value="1"/>
</dbReference>
<feature type="domain" description="PKD" evidence="13">
    <location>
        <begin position="822"/>
        <end position="874"/>
    </location>
</feature>
<sequence length="1846" mass="189786">MSPSSRTRSARALVAAAVSAALVLFGLGAPAWADDPLPSGTGSLDPTVTTDALPTVQIDGVAWAQIVVGTTVYVAGDFATARPAGAPVGEQTTTRANLLAYDVTTGELVPGWAPSLNAPAYSIAASPDGTRIYVGGDFTAVNGVAKNRFAVLNATTGALISSFTGGANGAVRSIVATATTVYLAGNFNTVAGQSRPRVAAFDAQTAALRTWRVSVQPRQVDAILLSPDNSTLYIGGRFDMINGVARQGIGAVSTSSAATTAWTVNPELFAYGFSAGIMSLATDGNLVYGTGFGFLTDPDSNTNLEGMFAADPVSADVAWVEDCHGDTYSVYANPGKDHVYIAGHPHQCSNFGGFPEINPRRHQYGVAFTKTAVGQIQPNSQGGYYDLQGMPAPAQRTFWPTFTAGTYTGLGQATWSVNGGGNYVVYGGEFLSVNGVAQQGLVRFATPDIAPNDQGPMLSGSATQPTAASRTTGTMQVSWPANWDKDNGELTYQVFRNNGATPVYTTTRPSRFWDMSRLSFSDTGLSNNTTYTYKVVTVDAAGNSVTSPNVTATSSGSSAGAMGEYTAAVLADNPAGFWRLGDNAGPALDWAAYSSASVGNGVSRNQTGAIFGDTNRAMSFTGASNSRAYSQVRVPGPNQFSVEAWFKTTSTTGGKIVGFGSTSGTADSSNYDRHVYMGPDGRVNFGVYPNAVRVVTSPAAYNDGAWHQVMATLGTRGMELYLDGVLVATNPNVTFAQAYDGYWRIGGDNLGGWPNVGATSFVGTIDDVSVYGRQLDLVDVVRHQGLGATGVVPNLPPITKFTVTGGELSATSDATAATDLDGTIAAYDWNWGDGGTSTGITSSHTYATGGTYNVTLTVTDNDGGTSSLVHQVVVANPNVGPTPVITSSSTGLTGLLDGTGSTDPDGTIVSYQWNFGDGTSASGATISHAYTGSGIYTVALTVTDDDGVATTTTAPLTIIAPVVDILVANDTFTRTVSPGWGTAEQGGAWTSSAGAGSVNGTQGVSAIAAVNGSFSARLTGVTGTDLVTRFSTTVDKRPAGSGGAILSRGRITPSGEYRLKLSLKSNGSATANFVRTNTAGAETALTTAVTIPGFTYSAGSVIRTALKVSGGTPTTLSAKVWIGTEPADWQYTTTDSTAGLQDAGHTGTAVVLSSTATNVPITFRTDDYSVLSVGTAAPPETQIPPDDPTPTLPPAQTGTPKNIIHLIGDGMGFNTVDLGSVFQSGKTLYQQKITNGPNLTKIGGQGATQPYQYFSVQAAVSNFPAGGSYSPTGAWSTFTQPLSGTTDSAASATALSSGLKTNNEVIGKDATGKDIRSIAELAQDVDKATGVVTTKYLSDATPAAYLTHDEDRGNYTQIADEIVASNANVVFGAGNPLYDNDANLRGTPDYTYISQPTWDKLTTGQTPYTFVDSAAEFDALATGETPEQVFGVAHAFTTLQASRSALLPASVPFSTTRNADVPTLAQMSKAALNVLDEDPDGFFVMIEGGAIDSAAHANNTAGVVEEQVDFNDAVQAVVDWVEASSSWDETLVIVTADHETGYLWGPGSNPVRNPIVGTPGTAPAVQWNTVNHSNQLVPFYAMGVGSAALAAKATGTDPVRGAYLDNADVGAASLAFWGGLPGDAPTVHVPPPPPPLATDTFERTVVGSWGTADVGGAWLSTANATSVGSGTGAMTLSAAGATASARLPGIASASHRQTVTFSLDKRPAGSGGWVLLRGRMIDGAGDYRLRLALSSGGSISARLYRTNAAGTETAIGTAVTVTGVTYTAGTQLTAALEVVGTSPTTIRAKVWPATGTEPAAWLTTVTDSTAALQAPGYTGLAAILSSTATNVPVTVRFDGYAVTTVP</sequence>
<keyword evidence="2" id="KW-0597">Phosphoprotein</keyword>
<keyword evidence="16" id="KW-1185">Reference proteome</keyword>
<feature type="active site" description="Phosphoserine intermediate" evidence="8">
    <location>
        <position position="1288"/>
    </location>
</feature>
<feature type="binding site" evidence="9">
    <location>
        <position position="1492"/>
    </location>
    <ligand>
        <name>Zn(2+)</name>
        <dbReference type="ChEBI" id="CHEBI:29105"/>
        <label>2</label>
    </ligand>
</feature>
<evidence type="ECO:0000256" key="3">
    <source>
        <dbReference type="ARBA" id="ARBA00022729"/>
    </source>
</evidence>
<dbReference type="SMART" id="SM00060">
    <property type="entry name" value="FN3"/>
    <property type="match status" value="1"/>
</dbReference>
<protein>
    <submittedName>
        <fullName evidence="15">PKD domain-containing protein</fullName>
    </submittedName>
</protein>
<dbReference type="Gene3D" id="2.60.120.200">
    <property type="match status" value="1"/>
</dbReference>
<feature type="binding site" evidence="9">
    <location>
        <position position="1209"/>
    </location>
    <ligand>
        <name>Mg(2+)</name>
        <dbReference type="ChEBI" id="CHEBI:18420"/>
    </ligand>
</feature>
<dbReference type="EMBL" id="JABMCI010000056">
    <property type="protein sequence ID" value="NUU16861.1"/>
    <property type="molecule type" value="Genomic_DNA"/>
</dbReference>
<feature type="domain" description="Laminin G" evidence="12">
    <location>
        <begin position="617"/>
        <end position="795"/>
    </location>
</feature>
<dbReference type="SUPFAM" id="SSF50998">
    <property type="entry name" value="Quinoprotein alcohol dehydrogenase-like"/>
    <property type="match status" value="1"/>
</dbReference>
<dbReference type="InterPro" id="IPR000601">
    <property type="entry name" value="PKD_dom"/>
</dbReference>
<keyword evidence="9" id="KW-0862">Zinc</keyword>
<comment type="subcellular location">
    <subcellularLocation>
        <location evidence="1">Cell projection</location>
    </subcellularLocation>
</comment>
<feature type="binding site" evidence="9">
    <location>
        <position position="1487"/>
    </location>
    <ligand>
        <name>Mg(2+)</name>
        <dbReference type="ChEBI" id="CHEBI:18420"/>
    </ligand>
</feature>
<dbReference type="InterPro" id="IPR036116">
    <property type="entry name" value="FN3_sf"/>
</dbReference>
<dbReference type="SUPFAM" id="SSF49299">
    <property type="entry name" value="PKD domain"/>
    <property type="match status" value="2"/>
</dbReference>
<dbReference type="InterPro" id="IPR011047">
    <property type="entry name" value="Quinoprotein_ADH-like_sf"/>
</dbReference>
<evidence type="ECO:0000256" key="11">
    <source>
        <dbReference type="SAM" id="SignalP"/>
    </source>
</evidence>
<evidence type="ECO:0000256" key="5">
    <source>
        <dbReference type="ARBA" id="ARBA00023273"/>
    </source>
</evidence>
<feature type="binding site" evidence="9">
    <location>
        <position position="1537"/>
    </location>
    <ligand>
        <name>Zn(2+)</name>
        <dbReference type="ChEBI" id="CHEBI:29105"/>
        <label>2</label>
    </ligand>
</feature>
<dbReference type="Pfam" id="PF13385">
    <property type="entry name" value="Laminin_G_3"/>
    <property type="match status" value="1"/>
</dbReference>
<dbReference type="GO" id="GO:0000272">
    <property type="term" value="P:polysaccharide catabolic process"/>
    <property type="evidence" value="ECO:0007669"/>
    <property type="project" value="UniProtKB-KW"/>
</dbReference>
<evidence type="ECO:0000259" key="13">
    <source>
        <dbReference type="PROSITE" id="PS50093"/>
    </source>
</evidence>
<dbReference type="CDD" id="cd00146">
    <property type="entry name" value="PKD"/>
    <property type="match status" value="2"/>
</dbReference>
<dbReference type="CDD" id="cd00063">
    <property type="entry name" value="FN3"/>
    <property type="match status" value="1"/>
</dbReference>
<evidence type="ECO:0000256" key="6">
    <source>
        <dbReference type="ARBA" id="ARBA00023295"/>
    </source>
</evidence>
<feature type="signal peptide" evidence="11">
    <location>
        <begin position="1"/>
        <end position="33"/>
    </location>
</feature>
<keyword evidence="9" id="KW-0479">Metal-binding</keyword>
<dbReference type="SMART" id="SM00098">
    <property type="entry name" value="alkPPc"/>
    <property type="match status" value="1"/>
</dbReference>
<dbReference type="SMART" id="SM00282">
    <property type="entry name" value="LamG"/>
    <property type="match status" value="1"/>
</dbReference>
<name>A0A7Y5ZZC1_9CELL</name>
<keyword evidence="5" id="KW-0966">Cell projection</keyword>
<evidence type="ECO:0000259" key="14">
    <source>
        <dbReference type="PROSITE" id="PS50853"/>
    </source>
</evidence>
<dbReference type="SUPFAM" id="SSF49899">
    <property type="entry name" value="Concanavalin A-like lectins/glucanases"/>
    <property type="match status" value="1"/>
</dbReference>
<comment type="cofactor">
    <cofactor evidence="9">
        <name>Mg(2+)</name>
        <dbReference type="ChEBI" id="CHEBI:18420"/>
    </cofactor>
    <text evidence="9">Binds 1 Mg(2+) ion.</text>
</comment>
<feature type="domain" description="PKD" evidence="13">
    <location>
        <begin position="877"/>
        <end position="965"/>
    </location>
</feature>
<dbReference type="PROSITE" id="PS50025">
    <property type="entry name" value="LAM_G_DOMAIN"/>
    <property type="match status" value="1"/>
</dbReference>
<dbReference type="GO" id="GO:0042995">
    <property type="term" value="C:cell projection"/>
    <property type="evidence" value="ECO:0007669"/>
    <property type="project" value="UniProtKB-SubCell"/>
</dbReference>
<evidence type="ECO:0000259" key="12">
    <source>
        <dbReference type="PROSITE" id="PS50025"/>
    </source>
</evidence>
<dbReference type="SUPFAM" id="SSF53649">
    <property type="entry name" value="Alkaline phosphatase-like"/>
    <property type="match status" value="1"/>
</dbReference>
<evidence type="ECO:0000256" key="7">
    <source>
        <dbReference type="ARBA" id="ARBA00023326"/>
    </source>
</evidence>
<dbReference type="PRINTS" id="PR00113">
    <property type="entry name" value="ALKPHPHTASE"/>
</dbReference>
<dbReference type="InterPro" id="IPR006558">
    <property type="entry name" value="LamG-like"/>
</dbReference>
<keyword evidence="6" id="KW-0326">Glycosidase</keyword>
<organism evidence="15 16">
    <name type="scientific">Cellulomonas humilata</name>
    <dbReference type="NCBI Taxonomy" id="144055"/>
    <lineage>
        <taxon>Bacteria</taxon>
        <taxon>Bacillati</taxon>
        <taxon>Actinomycetota</taxon>
        <taxon>Actinomycetes</taxon>
        <taxon>Micrococcales</taxon>
        <taxon>Cellulomonadaceae</taxon>
        <taxon>Cellulomonas</taxon>
    </lineage>
</organism>
<evidence type="ECO:0000256" key="4">
    <source>
        <dbReference type="ARBA" id="ARBA00023157"/>
    </source>
</evidence>
<dbReference type="InterPro" id="IPR001952">
    <property type="entry name" value="Alkaline_phosphatase"/>
</dbReference>
<reference evidence="15 16" key="1">
    <citation type="submission" date="2020-05" db="EMBL/GenBank/DDBJ databases">
        <title>Genome Sequencing of Type Strains.</title>
        <authorList>
            <person name="Lemaire J.F."/>
            <person name="Inderbitzin P."/>
            <person name="Gregorio O.A."/>
            <person name="Collins S.B."/>
            <person name="Wespe N."/>
            <person name="Knight-Connoni V."/>
        </authorList>
    </citation>
    <scope>NUCLEOTIDE SEQUENCE [LARGE SCALE GENOMIC DNA]</scope>
    <source>
        <strain evidence="15 16">ATCC 25174</strain>
    </source>
</reference>
<keyword evidence="6" id="KW-0378">Hydrolase</keyword>
<dbReference type="InterPro" id="IPR003961">
    <property type="entry name" value="FN3_dom"/>
</dbReference>
<dbReference type="PROSITE" id="PS50853">
    <property type="entry name" value="FN3"/>
    <property type="match status" value="1"/>
</dbReference>
<dbReference type="CDD" id="cd00110">
    <property type="entry name" value="LamG"/>
    <property type="match status" value="1"/>
</dbReference>
<dbReference type="SMART" id="SM00089">
    <property type="entry name" value="PKD"/>
    <property type="match status" value="2"/>
</dbReference>
<dbReference type="Gene3D" id="2.60.40.10">
    <property type="entry name" value="Immunoglobulins"/>
    <property type="match status" value="3"/>
</dbReference>
<evidence type="ECO:0000256" key="9">
    <source>
        <dbReference type="PIRSR" id="PIRSR601952-2"/>
    </source>
</evidence>
<dbReference type="GO" id="GO:0046872">
    <property type="term" value="F:metal ion binding"/>
    <property type="evidence" value="ECO:0007669"/>
    <property type="project" value="UniProtKB-KW"/>
</dbReference>
<dbReference type="GO" id="GO:0016798">
    <property type="term" value="F:hydrolase activity, acting on glycosyl bonds"/>
    <property type="evidence" value="ECO:0007669"/>
    <property type="project" value="UniProtKB-KW"/>
</dbReference>
<evidence type="ECO:0000313" key="15">
    <source>
        <dbReference type="EMBL" id="NUU16861.1"/>
    </source>
</evidence>
<feature type="binding site" evidence="9">
    <location>
        <position position="1538"/>
    </location>
    <ligand>
        <name>Zn(2+)</name>
        <dbReference type="ChEBI" id="CHEBI:29105"/>
        <label>2</label>
    </ligand>
</feature>
<feature type="chain" id="PRO_5031017225" evidence="11">
    <location>
        <begin position="34"/>
        <end position="1846"/>
    </location>
</feature>
<keyword evidence="4" id="KW-1015">Disulfide bond</keyword>
<comment type="similarity">
    <text evidence="10">Belongs to the alkaline phosphatase family.</text>
</comment>
<dbReference type="RefSeq" id="WP_175346742.1">
    <property type="nucleotide sequence ID" value="NZ_JABMCI010000056.1"/>
</dbReference>
<comment type="caution">
    <text evidence="15">The sequence shown here is derived from an EMBL/GenBank/DDBJ whole genome shotgun (WGS) entry which is preliminary data.</text>
</comment>
<keyword evidence="7" id="KW-0624">Polysaccharide degradation</keyword>
<dbReference type="InterPro" id="IPR022409">
    <property type="entry name" value="PKD/Chitinase_dom"/>
</dbReference>
<dbReference type="SMART" id="SM00560">
    <property type="entry name" value="LamGL"/>
    <property type="match status" value="1"/>
</dbReference>
<feature type="binding site" evidence="9">
    <location>
        <position position="1496"/>
    </location>
    <ligand>
        <name>Zn(2+)</name>
        <dbReference type="ChEBI" id="CHEBI:29105"/>
        <label>2</label>
    </ligand>
</feature>
<keyword evidence="9" id="KW-0460">Magnesium</keyword>
<gene>
    <name evidence="15" type="ORF">HP550_06305</name>
</gene>
<evidence type="ECO:0000256" key="2">
    <source>
        <dbReference type="ARBA" id="ARBA00022553"/>
    </source>
</evidence>
<dbReference type="PANTHER" id="PTHR11596:SF5">
    <property type="entry name" value="ALKALINE PHOSPHATASE"/>
    <property type="match status" value="1"/>
</dbReference>
<feature type="domain" description="Fibronectin type-III" evidence="14">
    <location>
        <begin position="461"/>
        <end position="557"/>
    </location>
</feature>
<accession>A0A7Y5ZZC1</accession>
<feature type="binding site" evidence="9">
    <location>
        <position position="1339"/>
    </location>
    <ligand>
        <name>Mg(2+)</name>
        <dbReference type="ChEBI" id="CHEBI:18420"/>
    </ligand>
</feature>
<dbReference type="Proteomes" id="UP000565724">
    <property type="component" value="Unassembled WGS sequence"/>
</dbReference>
<dbReference type="Gene3D" id="3.40.720.10">
    <property type="entry name" value="Alkaline Phosphatase, subunit A"/>
    <property type="match status" value="1"/>
</dbReference>
<evidence type="ECO:0000256" key="8">
    <source>
        <dbReference type="PIRSR" id="PIRSR601952-1"/>
    </source>
</evidence>
<dbReference type="InterPro" id="IPR017850">
    <property type="entry name" value="Alkaline_phosphatase_core_sf"/>
</dbReference>
<keyword evidence="3 11" id="KW-0732">Signal</keyword>
<dbReference type="InterPro" id="IPR013320">
    <property type="entry name" value="ConA-like_dom_sf"/>
</dbReference>
<dbReference type="InterPro" id="IPR013783">
    <property type="entry name" value="Ig-like_fold"/>
</dbReference>
<dbReference type="InterPro" id="IPR035986">
    <property type="entry name" value="PKD_dom_sf"/>
</dbReference>
<feature type="binding site" evidence="9">
    <location>
        <position position="1209"/>
    </location>
    <ligand>
        <name>Zn(2+)</name>
        <dbReference type="ChEBI" id="CHEBI:29105"/>
        <label>2</label>
    </ligand>
</feature>
<dbReference type="PANTHER" id="PTHR11596">
    <property type="entry name" value="ALKALINE PHOSPHATASE"/>
    <property type="match status" value="1"/>
</dbReference>
<proteinExistence type="inferred from homology"/>
<dbReference type="Pfam" id="PF18911">
    <property type="entry name" value="PKD_4"/>
    <property type="match status" value="2"/>
</dbReference>
<evidence type="ECO:0000256" key="10">
    <source>
        <dbReference type="RuleBase" id="RU003946"/>
    </source>
</evidence>
<keyword evidence="7" id="KW-0119">Carbohydrate metabolism</keyword>
<dbReference type="PROSITE" id="PS50093">
    <property type="entry name" value="PKD"/>
    <property type="match status" value="2"/>
</dbReference>
<dbReference type="Pfam" id="PF00245">
    <property type="entry name" value="Alk_phosphatase"/>
    <property type="match status" value="1"/>
</dbReference>
<dbReference type="GO" id="GO:0004035">
    <property type="term" value="F:alkaline phosphatase activity"/>
    <property type="evidence" value="ECO:0007669"/>
    <property type="project" value="TreeGrafter"/>
</dbReference>
<feature type="binding site" evidence="9">
    <location>
        <position position="1341"/>
    </location>
    <ligand>
        <name>Mg(2+)</name>
        <dbReference type="ChEBI" id="CHEBI:18420"/>
    </ligand>
</feature>
<dbReference type="InterPro" id="IPR001791">
    <property type="entry name" value="Laminin_G"/>
</dbReference>
<comment type="cofactor">
    <cofactor evidence="9">
        <name>Zn(2+)</name>
        <dbReference type="ChEBI" id="CHEBI:29105"/>
    </cofactor>
    <text evidence="9">Binds 2 Zn(2+) ions.</text>
</comment>